<dbReference type="InterPro" id="IPR012871">
    <property type="entry name" value="DUF1668_ORYSA"/>
</dbReference>
<reference evidence="2 3" key="1">
    <citation type="submission" date="2016-09" db="EMBL/GenBank/DDBJ databases">
        <title>The draft genome of Dichanthelium oligosanthes: A C3 panicoid grass species.</title>
        <authorList>
            <person name="Studer A.J."/>
            <person name="Schnable J.C."/>
            <person name="Brutnell T.P."/>
        </authorList>
    </citation>
    <scope>NUCLEOTIDE SEQUENCE [LARGE SCALE GENOMIC DNA]</scope>
    <source>
        <strain evidence="3">cv. Kellogg 1175</strain>
        <tissue evidence="2">Leaf</tissue>
    </source>
</reference>
<sequence>MSKRPRFESHGDEPESHRLSKESAQPKQHLYLVVDDWERGYSVHRVGEEDFGSDVPGARPATSPLVRIQAQHLHSWSFAAHGTKILAMQPPKHCPGIPVFDTRTLGVTACPYPQSRGDLGSKPVTSGGPGPASSRRRSSVVSGYAAHPDERTVFVSVRDWRPGIGKIYVHASRRSTFTFDMERLEWSHAGEWLPPFKGRAHYDRELDAWVGLCLYSEGAGRVCCCDVPPAAGAGSETMTMPAWKLGQDVFFGAPAGPVGHLSATLVYMGGDSRFCMVVTREADARIGGYKYSSRGRVVEMTCFVLKYDKEGDLCTTSRRAYASLTYEVAHEGIDGTQNPVAFWM</sequence>
<feature type="region of interest" description="Disordered" evidence="1">
    <location>
        <begin position="113"/>
        <end position="143"/>
    </location>
</feature>
<protein>
    <recommendedName>
        <fullName evidence="4">DUF1618 domain-containing protein</fullName>
    </recommendedName>
</protein>
<dbReference type="OrthoDB" id="659944at2759"/>
<proteinExistence type="predicted"/>
<accession>A0A1E5WIW7</accession>
<dbReference type="Proteomes" id="UP000095767">
    <property type="component" value="Unassembled WGS sequence"/>
</dbReference>
<gene>
    <name evidence="2" type="ORF">BAE44_0001632</name>
</gene>
<evidence type="ECO:0000313" key="2">
    <source>
        <dbReference type="EMBL" id="OEL37349.1"/>
    </source>
</evidence>
<organism evidence="2 3">
    <name type="scientific">Dichanthelium oligosanthes</name>
    <dbReference type="NCBI Taxonomy" id="888268"/>
    <lineage>
        <taxon>Eukaryota</taxon>
        <taxon>Viridiplantae</taxon>
        <taxon>Streptophyta</taxon>
        <taxon>Embryophyta</taxon>
        <taxon>Tracheophyta</taxon>
        <taxon>Spermatophyta</taxon>
        <taxon>Magnoliopsida</taxon>
        <taxon>Liliopsida</taxon>
        <taxon>Poales</taxon>
        <taxon>Poaceae</taxon>
        <taxon>PACMAD clade</taxon>
        <taxon>Panicoideae</taxon>
        <taxon>Panicodae</taxon>
        <taxon>Paniceae</taxon>
        <taxon>Dichantheliinae</taxon>
        <taxon>Dichanthelium</taxon>
    </lineage>
</organism>
<dbReference type="PANTHER" id="PTHR33085">
    <property type="entry name" value="OS12G0113100 PROTEIN-RELATED"/>
    <property type="match status" value="1"/>
</dbReference>
<evidence type="ECO:0000313" key="3">
    <source>
        <dbReference type="Proteomes" id="UP000095767"/>
    </source>
</evidence>
<evidence type="ECO:0008006" key="4">
    <source>
        <dbReference type="Google" id="ProtNLM"/>
    </source>
</evidence>
<keyword evidence="3" id="KW-1185">Reference proteome</keyword>
<feature type="compositionally biased region" description="Basic and acidic residues" evidence="1">
    <location>
        <begin position="1"/>
        <end position="21"/>
    </location>
</feature>
<comment type="caution">
    <text evidence="2">The sequence shown here is derived from an EMBL/GenBank/DDBJ whole genome shotgun (WGS) entry which is preliminary data.</text>
</comment>
<dbReference type="EMBL" id="LWDX02005861">
    <property type="protein sequence ID" value="OEL37349.1"/>
    <property type="molecule type" value="Genomic_DNA"/>
</dbReference>
<dbReference type="AlphaFoldDB" id="A0A1E5WIW7"/>
<dbReference type="Pfam" id="PF07893">
    <property type="entry name" value="DUF1668"/>
    <property type="match status" value="2"/>
</dbReference>
<dbReference type="PANTHER" id="PTHR33085:SF128">
    <property type="entry name" value="DUF1618 DOMAIN-CONTAINING PROTEIN"/>
    <property type="match status" value="1"/>
</dbReference>
<name>A0A1E5WIW7_9POAL</name>
<feature type="region of interest" description="Disordered" evidence="1">
    <location>
        <begin position="1"/>
        <end position="26"/>
    </location>
</feature>
<evidence type="ECO:0000256" key="1">
    <source>
        <dbReference type="SAM" id="MobiDB-lite"/>
    </source>
</evidence>